<evidence type="ECO:0000313" key="1">
    <source>
        <dbReference type="EMBL" id="KAG7356944.1"/>
    </source>
</evidence>
<keyword evidence="2" id="KW-1185">Reference proteome</keyword>
<dbReference type="AlphaFoldDB" id="A0A9K3L6Z8"/>
<accession>A0A9K3L6Z8</accession>
<dbReference type="Proteomes" id="UP000693970">
    <property type="component" value="Unassembled WGS sequence"/>
</dbReference>
<reference evidence="1" key="2">
    <citation type="submission" date="2021-04" db="EMBL/GenBank/DDBJ databases">
        <authorList>
            <person name="Podell S."/>
        </authorList>
    </citation>
    <scope>NUCLEOTIDE SEQUENCE</scope>
    <source>
        <strain evidence="1">Hildebrandi</strain>
    </source>
</reference>
<proteinExistence type="predicted"/>
<reference evidence="1" key="1">
    <citation type="journal article" date="2021" name="Sci. Rep.">
        <title>Diploid genomic architecture of Nitzschia inconspicua, an elite biomass production diatom.</title>
        <authorList>
            <person name="Oliver A."/>
            <person name="Podell S."/>
            <person name="Pinowska A."/>
            <person name="Traller J.C."/>
            <person name="Smith S.R."/>
            <person name="McClure R."/>
            <person name="Beliaev A."/>
            <person name="Bohutskyi P."/>
            <person name="Hill E.A."/>
            <person name="Rabines A."/>
            <person name="Zheng H."/>
            <person name="Allen L.Z."/>
            <person name="Kuo A."/>
            <person name="Grigoriev I.V."/>
            <person name="Allen A.E."/>
            <person name="Hazlebeck D."/>
            <person name="Allen E.E."/>
        </authorList>
    </citation>
    <scope>NUCLEOTIDE SEQUENCE</scope>
    <source>
        <strain evidence="1">Hildebrandi</strain>
    </source>
</reference>
<evidence type="ECO:0000313" key="2">
    <source>
        <dbReference type="Proteomes" id="UP000693970"/>
    </source>
</evidence>
<protein>
    <submittedName>
        <fullName evidence="1">Uncharacterized protein</fullName>
    </submittedName>
</protein>
<sequence>MVSHKSAGMTLMEHPTKWLSEIIGRVTGTRHMLWKTKVQKNGTKVFCCFGRGDSSEEFSLSRAGCGGRLRFRAIGNGSASKGEGISCSRASIPFVVGIGSVGDRSLGSHNLSGNLYGTPVVSIKHKLK</sequence>
<organism evidence="1 2">
    <name type="scientific">Nitzschia inconspicua</name>
    <dbReference type="NCBI Taxonomy" id="303405"/>
    <lineage>
        <taxon>Eukaryota</taxon>
        <taxon>Sar</taxon>
        <taxon>Stramenopiles</taxon>
        <taxon>Ochrophyta</taxon>
        <taxon>Bacillariophyta</taxon>
        <taxon>Bacillariophyceae</taxon>
        <taxon>Bacillariophycidae</taxon>
        <taxon>Bacillariales</taxon>
        <taxon>Bacillariaceae</taxon>
        <taxon>Nitzschia</taxon>
    </lineage>
</organism>
<dbReference type="EMBL" id="JAGRRH010000015">
    <property type="protein sequence ID" value="KAG7356944.1"/>
    <property type="molecule type" value="Genomic_DNA"/>
</dbReference>
<comment type="caution">
    <text evidence="1">The sequence shown here is derived from an EMBL/GenBank/DDBJ whole genome shotgun (WGS) entry which is preliminary data.</text>
</comment>
<gene>
    <name evidence="1" type="ORF">IV203_001632</name>
</gene>
<name>A0A9K3L6Z8_9STRA</name>